<keyword evidence="4" id="KW-0378">Hydrolase</keyword>
<dbReference type="SUPFAM" id="SSF51445">
    <property type="entry name" value="(Trans)glycosidases"/>
    <property type="match status" value="1"/>
</dbReference>
<protein>
    <submittedName>
        <fullName evidence="4">Alpha-amylase family glycosyl hydrolase</fullName>
    </submittedName>
</protein>
<dbReference type="InterPro" id="IPR013780">
    <property type="entry name" value="Glyco_hydro_b"/>
</dbReference>
<feature type="chain" id="PRO_5046867431" evidence="2">
    <location>
        <begin position="43"/>
        <end position="571"/>
    </location>
</feature>
<dbReference type="SMART" id="SM00642">
    <property type="entry name" value="Aamy"/>
    <property type="match status" value="1"/>
</dbReference>
<accession>A0ABU9C8P8</accession>
<dbReference type="Gene3D" id="2.60.40.1180">
    <property type="entry name" value="Golgi alpha-mannosidase II"/>
    <property type="match status" value="1"/>
</dbReference>
<dbReference type="Proteomes" id="UP001379945">
    <property type="component" value="Unassembled WGS sequence"/>
</dbReference>
<comment type="similarity">
    <text evidence="1">Belongs to the glycosyl hydrolase 13 family.</text>
</comment>
<keyword evidence="2" id="KW-0732">Signal</keyword>
<dbReference type="GO" id="GO:0016787">
    <property type="term" value="F:hydrolase activity"/>
    <property type="evidence" value="ECO:0007669"/>
    <property type="project" value="UniProtKB-KW"/>
</dbReference>
<evidence type="ECO:0000313" key="5">
    <source>
        <dbReference type="Proteomes" id="UP001379945"/>
    </source>
</evidence>
<gene>
    <name evidence="4" type="ORF">AACH00_17990</name>
</gene>
<dbReference type="PANTHER" id="PTHR10357:SF179">
    <property type="entry name" value="NEUTRAL AND BASIC AMINO ACID TRANSPORT PROTEIN RBAT"/>
    <property type="match status" value="1"/>
</dbReference>
<dbReference type="PANTHER" id="PTHR10357">
    <property type="entry name" value="ALPHA-AMYLASE FAMILY MEMBER"/>
    <property type="match status" value="1"/>
</dbReference>
<dbReference type="InterPro" id="IPR006047">
    <property type="entry name" value="GH13_cat_dom"/>
</dbReference>
<dbReference type="CDD" id="cd11316">
    <property type="entry name" value="AmyAc_bac2_AmyA"/>
    <property type="match status" value="1"/>
</dbReference>
<organism evidence="4 5">
    <name type="scientific">Ideonella margarita</name>
    <dbReference type="NCBI Taxonomy" id="2984191"/>
    <lineage>
        <taxon>Bacteria</taxon>
        <taxon>Pseudomonadati</taxon>
        <taxon>Pseudomonadota</taxon>
        <taxon>Betaproteobacteria</taxon>
        <taxon>Burkholderiales</taxon>
        <taxon>Sphaerotilaceae</taxon>
        <taxon>Ideonella</taxon>
    </lineage>
</organism>
<dbReference type="Pfam" id="PF00128">
    <property type="entry name" value="Alpha-amylase"/>
    <property type="match status" value="1"/>
</dbReference>
<dbReference type="RefSeq" id="WP_341400563.1">
    <property type="nucleotide sequence ID" value="NZ_JBBUTI010000015.1"/>
</dbReference>
<name>A0ABU9C8P8_9BURK</name>
<dbReference type="Gene3D" id="3.20.20.80">
    <property type="entry name" value="Glycosidases"/>
    <property type="match status" value="1"/>
</dbReference>
<feature type="signal peptide" evidence="2">
    <location>
        <begin position="1"/>
        <end position="42"/>
    </location>
</feature>
<sequence>MKTAPGAPTTPTCKPRTSRPFTAAPWSLAVALALALPLSACGGGGGSGVDTPAPPPATGPALPAVDVSTVAAQDTGSPLAADWHRGAFMQIFVRSYQDSDGDGKGDLQGLISRLDYLKDLGVTGLWLMPVARSQDHDHGYAVTDYRNIEADYGSLADMDALITQAHARGIGVVLDYVMNHSAAQHPLFANASSARTNAWRDWYVWQDSVPAGWSVWGGNPWRPQATGAYYAPFWDQMPDFNLRSAAVENWHASNLRFWLNRGVDGFRFDAVGVLIENGPDAWNNQPENKALMNRMQAVVQSYTRRTMVCEAPDDPLGFAASTGCGNAFAFDLAPKLLNAARGNTTAMQAVLDYASSAPAGMATFLSNHDGFAGSRVWQQLGGNVPQYKLAAAIHLMLPGTPYVYYGEEIGLGLGQGLSGDAALRSPMSWTADTSRGGFTTGQPYRALAANVASQNVAAQTADSQSLLNHYKALLNLRKDRASLRTGAFGNALVSGNVMQWQRTQGTERSLVLINTGTSASTVSVAGLGANAVLTALQNPAGASMPATASASGTASITVPAQSLLLLDVAQP</sequence>
<evidence type="ECO:0000313" key="4">
    <source>
        <dbReference type="EMBL" id="MEK8048249.1"/>
    </source>
</evidence>
<feature type="domain" description="Glycosyl hydrolase family 13 catalytic" evidence="3">
    <location>
        <begin position="90"/>
        <end position="477"/>
    </location>
</feature>
<proteinExistence type="inferred from homology"/>
<reference evidence="4 5" key="1">
    <citation type="submission" date="2024-04" db="EMBL/GenBank/DDBJ databases">
        <title>Novel species of the genus Ideonella isolated from streams.</title>
        <authorList>
            <person name="Lu H."/>
        </authorList>
    </citation>
    <scope>NUCLEOTIDE SEQUENCE [LARGE SCALE GENOMIC DNA]</scope>
    <source>
        <strain evidence="4 5">LYT19W</strain>
    </source>
</reference>
<dbReference type="InterPro" id="IPR017853">
    <property type="entry name" value="GH"/>
</dbReference>
<dbReference type="InterPro" id="IPR045857">
    <property type="entry name" value="O16G_dom_2"/>
</dbReference>
<evidence type="ECO:0000256" key="1">
    <source>
        <dbReference type="ARBA" id="ARBA00008061"/>
    </source>
</evidence>
<dbReference type="EMBL" id="JBBUTI010000015">
    <property type="protein sequence ID" value="MEK8048249.1"/>
    <property type="molecule type" value="Genomic_DNA"/>
</dbReference>
<evidence type="ECO:0000259" key="3">
    <source>
        <dbReference type="SMART" id="SM00642"/>
    </source>
</evidence>
<keyword evidence="5" id="KW-1185">Reference proteome</keyword>
<comment type="caution">
    <text evidence="4">The sequence shown here is derived from an EMBL/GenBank/DDBJ whole genome shotgun (WGS) entry which is preliminary data.</text>
</comment>
<dbReference type="Gene3D" id="3.90.400.10">
    <property type="entry name" value="Oligo-1,6-glucosidase, Domain 2"/>
    <property type="match status" value="1"/>
</dbReference>
<evidence type="ECO:0000256" key="2">
    <source>
        <dbReference type="SAM" id="SignalP"/>
    </source>
</evidence>